<gene>
    <name evidence="4" type="ORF">SAMN05444921_1152</name>
</gene>
<dbReference type="EMBL" id="FNHI01000015">
    <property type="protein sequence ID" value="SDM90271.1"/>
    <property type="molecule type" value="Genomic_DNA"/>
</dbReference>
<dbReference type="GO" id="GO:0016831">
    <property type="term" value="F:carboxy-lyase activity"/>
    <property type="evidence" value="ECO:0007669"/>
    <property type="project" value="InterPro"/>
</dbReference>
<dbReference type="InterPro" id="IPR032465">
    <property type="entry name" value="ACMSD"/>
</dbReference>
<dbReference type="InterPro" id="IPR032466">
    <property type="entry name" value="Metal_Hydrolase"/>
</dbReference>
<evidence type="ECO:0000313" key="4">
    <source>
        <dbReference type="EMBL" id="SDM90271.1"/>
    </source>
</evidence>
<dbReference type="AlphaFoldDB" id="A0A1G9X174"/>
<accession>A0A1G9X174</accession>
<sequence>MESHARWPFRRPDRRVFGTGPRPVAAGPGRREAEGVRTDVHAHLWSEDYLRLLESYGRDDTGTQRGLGAGDSPAQLDARFAMNDAAGIDHQILSVSPQTPYFPDETEAVTATRLANDHYAELVRAQPERFSAFAALPLPHLDASLEELARALDQLGMAGAGLTTSVLGRSLGDPLFRPLFEELDHRGSVLSVHPAGRDAGSPLIARNRMRWMVGAPTEDTICAMHLILEGVPSRFPRLRIVNAHLGGALPLLLPRADDHVPWEAPDVIELPTSAACRMFYDTVAHGHAPALRAAADSYGADRLMLGTDFPYQTGDKLRRAVTFIEETLVPEEAEHVLEAGAGLLPAESPARLGGGTGRSVSRSSP</sequence>
<evidence type="ECO:0000259" key="3">
    <source>
        <dbReference type="Pfam" id="PF04909"/>
    </source>
</evidence>
<proteinExistence type="predicted"/>
<feature type="region of interest" description="Disordered" evidence="2">
    <location>
        <begin position="1"/>
        <end position="35"/>
    </location>
</feature>
<name>A0A1G9X174_9ACTN</name>
<evidence type="ECO:0000256" key="2">
    <source>
        <dbReference type="SAM" id="MobiDB-lite"/>
    </source>
</evidence>
<organism evidence="4 5">
    <name type="scientific">Streptomyces wuyuanensis</name>
    <dbReference type="NCBI Taxonomy" id="1196353"/>
    <lineage>
        <taxon>Bacteria</taxon>
        <taxon>Bacillati</taxon>
        <taxon>Actinomycetota</taxon>
        <taxon>Actinomycetes</taxon>
        <taxon>Kitasatosporales</taxon>
        <taxon>Streptomycetaceae</taxon>
        <taxon>Streptomyces</taxon>
    </lineage>
</organism>
<dbReference type="PANTHER" id="PTHR21240:SF28">
    <property type="entry name" value="ISO-OROTATE DECARBOXYLASE (EUROFUNG)"/>
    <property type="match status" value="1"/>
</dbReference>
<feature type="compositionally biased region" description="Basic and acidic residues" evidence="2">
    <location>
        <begin position="1"/>
        <end position="16"/>
    </location>
</feature>
<dbReference type="GO" id="GO:0016787">
    <property type="term" value="F:hydrolase activity"/>
    <property type="evidence" value="ECO:0007669"/>
    <property type="project" value="InterPro"/>
</dbReference>
<feature type="region of interest" description="Disordered" evidence="2">
    <location>
        <begin position="346"/>
        <end position="365"/>
    </location>
</feature>
<protein>
    <submittedName>
        <fullName evidence="4">Aminocarboxymuconate-semialdehyde decarboxylase</fullName>
    </submittedName>
</protein>
<dbReference type="Gene3D" id="3.20.20.140">
    <property type="entry name" value="Metal-dependent hydrolases"/>
    <property type="match status" value="1"/>
</dbReference>
<dbReference type="GO" id="GO:0005737">
    <property type="term" value="C:cytoplasm"/>
    <property type="evidence" value="ECO:0007669"/>
    <property type="project" value="TreeGrafter"/>
</dbReference>
<dbReference type="Proteomes" id="UP000199063">
    <property type="component" value="Unassembled WGS sequence"/>
</dbReference>
<evidence type="ECO:0000313" key="5">
    <source>
        <dbReference type="Proteomes" id="UP000199063"/>
    </source>
</evidence>
<evidence type="ECO:0000256" key="1">
    <source>
        <dbReference type="ARBA" id="ARBA00023239"/>
    </source>
</evidence>
<dbReference type="InterPro" id="IPR006680">
    <property type="entry name" value="Amidohydro-rel"/>
</dbReference>
<keyword evidence="1" id="KW-0456">Lyase</keyword>
<dbReference type="GO" id="GO:0019748">
    <property type="term" value="P:secondary metabolic process"/>
    <property type="evidence" value="ECO:0007669"/>
    <property type="project" value="TreeGrafter"/>
</dbReference>
<dbReference type="STRING" id="1196353.SAMN05444921_1152"/>
<dbReference type="Pfam" id="PF04909">
    <property type="entry name" value="Amidohydro_2"/>
    <property type="match status" value="1"/>
</dbReference>
<dbReference type="SUPFAM" id="SSF51556">
    <property type="entry name" value="Metallo-dependent hydrolases"/>
    <property type="match status" value="1"/>
</dbReference>
<reference evidence="5" key="1">
    <citation type="submission" date="2016-10" db="EMBL/GenBank/DDBJ databases">
        <authorList>
            <person name="Varghese N."/>
            <person name="Submissions S."/>
        </authorList>
    </citation>
    <scope>NUCLEOTIDE SEQUENCE [LARGE SCALE GENOMIC DNA]</scope>
    <source>
        <strain evidence="5">CGMCC 4.7042</strain>
    </source>
</reference>
<dbReference type="PANTHER" id="PTHR21240">
    <property type="entry name" value="2-AMINO-3-CARBOXYLMUCONATE-6-SEMIALDEHYDE DECARBOXYLASE"/>
    <property type="match status" value="1"/>
</dbReference>
<feature type="domain" description="Amidohydrolase-related" evidence="3">
    <location>
        <begin position="39"/>
        <end position="318"/>
    </location>
</feature>
<keyword evidence="5" id="KW-1185">Reference proteome</keyword>